<proteinExistence type="predicted"/>
<evidence type="ECO:0000313" key="4">
    <source>
        <dbReference type="Proteomes" id="UP000189004"/>
    </source>
</evidence>
<dbReference type="OrthoDB" id="3430175at2"/>
<dbReference type="Pfam" id="PF14155">
    <property type="entry name" value="DUF4307"/>
    <property type="match status" value="1"/>
</dbReference>
<feature type="region of interest" description="Disordered" evidence="1">
    <location>
        <begin position="1"/>
        <end position="33"/>
    </location>
</feature>
<dbReference type="STRING" id="501010.NOSIN_26000"/>
<feature type="transmembrane region" description="Helical" evidence="2">
    <location>
        <begin position="43"/>
        <end position="61"/>
    </location>
</feature>
<evidence type="ECO:0000313" key="3">
    <source>
        <dbReference type="EMBL" id="OOC56859.1"/>
    </source>
</evidence>
<keyword evidence="2" id="KW-1133">Transmembrane helix</keyword>
<dbReference type="RefSeq" id="WP_077693302.1">
    <property type="nucleotide sequence ID" value="NZ_JACCHL010000001.1"/>
</dbReference>
<keyword evidence="4" id="KW-1185">Reference proteome</keyword>
<comment type="caution">
    <text evidence="3">The sequence shown here is derived from an EMBL/GenBank/DDBJ whole genome shotgun (WGS) entry which is preliminary data.</text>
</comment>
<sequence>MQPTPEEDAVNSADETPADTAAESPVRAAPAPALRKRHGNGPVFFVIAAVFAVVSAVGWGYSVMNYSGLGGGVYHQVVSYTAPTPQEATIVYEVNSRNGAECLIVALDEKLVEVGQADSDVEAGNRTVTTTVETLRQAATVEVASCREQGSQD</sequence>
<keyword evidence="2" id="KW-0472">Membrane</keyword>
<gene>
    <name evidence="3" type="ORF">NOSIN_26000</name>
</gene>
<dbReference type="InterPro" id="IPR025443">
    <property type="entry name" value="DUF4307"/>
</dbReference>
<dbReference type="EMBL" id="MCOK01000001">
    <property type="protein sequence ID" value="OOC56859.1"/>
    <property type="molecule type" value="Genomic_DNA"/>
</dbReference>
<name>A0A1V3C8P8_9ACTN</name>
<evidence type="ECO:0000256" key="1">
    <source>
        <dbReference type="SAM" id="MobiDB-lite"/>
    </source>
</evidence>
<dbReference type="Proteomes" id="UP000189004">
    <property type="component" value="Unassembled WGS sequence"/>
</dbReference>
<evidence type="ECO:0008006" key="5">
    <source>
        <dbReference type="Google" id="ProtNLM"/>
    </source>
</evidence>
<protein>
    <recommendedName>
        <fullName evidence="5">DUF4307 domain-containing protein</fullName>
    </recommendedName>
</protein>
<reference evidence="4" key="1">
    <citation type="submission" date="2016-08" db="EMBL/GenBank/DDBJ databases">
        <authorList>
            <person name="Tokovenko B."/>
            <person name="Kalinowski J."/>
        </authorList>
    </citation>
    <scope>NUCLEOTIDE SEQUENCE [LARGE SCALE GENOMIC DNA]</scope>
    <source>
        <strain evidence="4">UTMC102</strain>
    </source>
</reference>
<accession>A0A1V3C8P8</accession>
<keyword evidence="2" id="KW-0812">Transmembrane</keyword>
<evidence type="ECO:0000256" key="2">
    <source>
        <dbReference type="SAM" id="Phobius"/>
    </source>
</evidence>
<organism evidence="3 4">
    <name type="scientific">Nocardiopsis sinuspersici</name>
    <dbReference type="NCBI Taxonomy" id="501010"/>
    <lineage>
        <taxon>Bacteria</taxon>
        <taxon>Bacillati</taxon>
        <taxon>Actinomycetota</taxon>
        <taxon>Actinomycetes</taxon>
        <taxon>Streptosporangiales</taxon>
        <taxon>Nocardiopsidaceae</taxon>
        <taxon>Nocardiopsis</taxon>
    </lineage>
</organism>
<dbReference type="AlphaFoldDB" id="A0A1V3C8P8"/>